<dbReference type="CDD" id="cd01335">
    <property type="entry name" value="Radical_SAM"/>
    <property type="match status" value="1"/>
</dbReference>
<dbReference type="InterPro" id="IPR006638">
    <property type="entry name" value="Elp3/MiaA/NifB-like_rSAM"/>
</dbReference>
<dbReference type="Proteomes" id="UP000220927">
    <property type="component" value="Plasmid pRapFH23a"/>
</dbReference>
<name>A0AAE5TZQ6_9HYPH</name>
<dbReference type="SFLD" id="SFLDG01386">
    <property type="entry name" value="main_SPASM_domain-containing"/>
    <property type="match status" value="1"/>
</dbReference>
<comment type="cofactor">
    <cofactor evidence="1">
        <name>[4Fe-4S] cluster</name>
        <dbReference type="ChEBI" id="CHEBI:49883"/>
    </cofactor>
</comment>
<evidence type="ECO:0000259" key="7">
    <source>
        <dbReference type="PROSITE" id="PS51918"/>
    </source>
</evidence>
<reference evidence="8 9" key="1">
    <citation type="submission" date="2019-01" db="EMBL/GenBank/DDBJ databases">
        <title>Genomic insights into the origins and evolution of symbiotic genes in the Phaseolus vulgaris microsymbionts.</title>
        <authorList>
            <person name="Tong W."/>
        </authorList>
    </citation>
    <scope>NUCLEOTIDE SEQUENCE [LARGE SCALE GENOMIC DNA]</scope>
    <source>
        <strain evidence="8 9">FH23</strain>
        <plasmid evidence="9">prapfh23a</plasmid>
    </source>
</reference>
<organism evidence="8 9">
    <name type="scientific">Rhizobium acidisoli</name>
    <dbReference type="NCBI Taxonomy" id="1538158"/>
    <lineage>
        <taxon>Bacteria</taxon>
        <taxon>Pseudomonadati</taxon>
        <taxon>Pseudomonadota</taxon>
        <taxon>Alphaproteobacteria</taxon>
        <taxon>Hyphomicrobiales</taxon>
        <taxon>Rhizobiaceae</taxon>
        <taxon>Rhizobium/Agrobacterium group</taxon>
        <taxon>Rhizobium</taxon>
    </lineage>
</organism>
<keyword evidence="5" id="KW-0408">Iron</keyword>
<keyword evidence="2" id="KW-0004">4Fe-4S</keyword>
<evidence type="ECO:0000256" key="6">
    <source>
        <dbReference type="ARBA" id="ARBA00023014"/>
    </source>
</evidence>
<feature type="domain" description="Radical SAM core" evidence="7">
    <location>
        <begin position="3"/>
        <end position="221"/>
    </location>
</feature>
<dbReference type="InterPro" id="IPR013785">
    <property type="entry name" value="Aldolase_TIM"/>
</dbReference>
<evidence type="ECO:0000256" key="3">
    <source>
        <dbReference type="ARBA" id="ARBA00022691"/>
    </source>
</evidence>
<dbReference type="InterPro" id="IPR007197">
    <property type="entry name" value="rSAM"/>
</dbReference>
<keyword evidence="4" id="KW-0479">Metal-binding</keyword>
<protein>
    <submittedName>
        <fullName evidence="8">Radical SAM protein</fullName>
    </submittedName>
</protein>
<dbReference type="Pfam" id="PF04055">
    <property type="entry name" value="Radical_SAM"/>
    <property type="match status" value="1"/>
</dbReference>
<evidence type="ECO:0000256" key="4">
    <source>
        <dbReference type="ARBA" id="ARBA00022723"/>
    </source>
</evidence>
<dbReference type="SFLD" id="SFLDS00029">
    <property type="entry name" value="Radical_SAM"/>
    <property type="match status" value="1"/>
</dbReference>
<dbReference type="InterPro" id="IPR058240">
    <property type="entry name" value="rSAM_sf"/>
</dbReference>
<dbReference type="GO" id="GO:0046872">
    <property type="term" value="F:metal ion binding"/>
    <property type="evidence" value="ECO:0007669"/>
    <property type="project" value="UniProtKB-KW"/>
</dbReference>
<dbReference type="PANTHER" id="PTHR11228">
    <property type="entry name" value="RADICAL SAM DOMAIN PROTEIN"/>
    <property type="match status" value="1"/>
</dbReference>
<dbReference type="GO" id="GO:0051539">
    <property type="term" value="F:4 iron, 4 sulfur cluster binding"/>
    <property type="evidence" value="ECO:0007669"/>
    <property type="project" value="UniProtKB-KW"/>
</dbReference>
<dbReference type="PIRSF" id="PIRSF037420">
    <property type="entry name" value="PQQ_syn_pqqE"/>
    <property type="match status" value="1"/>
</dbReference>
<dbReference type="SMART" id="SM00729">
    <property type="entry name" value="Elp3"/>
    <property type="match status" value="1"/>
</dbReference>
<dbReference type="Gene3D" id="3.20.20.70">
    <property type="entry name" value="Aldolase class I"/>
    <property type="match status" value="1"/>
</dbReference>
<proteinExistence type="predicted"/>
<evidence type="ECO:0000313" key="8">
    <source>
        <dbReference type="EMBL" id="QAS80892.1"/>
    </source>
</evidence>
<keyword evidence="9" id="KW-1185">Reference proteome</keyword>
<evidence type="ECO:0000256" key="1">
    <source>
        <dbReference type="ARBA" id="ARBA00001966"/>
    </source>
</evidence>
<dbReference type="PANTHER" id="PTHR11228:SF7">
    <property type="entry name" value="PQQA PEPTIDE CYCLASE"/>
    <property type="match status" value="1"/>
</dbReference>
<evidence type="ECO:0000256" key="2">
    <source>
        <dbReference type="ARBA" id="ARBA00022485"/>
    </source>
</evidence>
<dbReference type="GO" id="GO:0003824">
    <property type="term" value="F:catalytic activity"/>
    <property type="evidence" value="ECO:0007669"/>
    <property type="project" value="InterPro"/>
</dbReference>
<keyword evidence="8" id="KW-0614">Plasmid</keyword>
<dbReference type="RefSeq" id="WP_054186233.1">
    <property type="nucleotide sequence ID" value="NZ_CP034999.1"/>
</dbReference>
<dbReference type="AlphaFoldDB" id="A0AAE5TZQ6"/>
<dbReference type="PROSITE" id="PS51918">
    <property type="entry name" value="RADICAL_SAM"/>
    <property type="match status" value="1"/>
</dbReference>
<evidence type="ECO:0000313" key="9">
    <source>
        <dbReference type="Proteomes" id="UP000220927"/>
    </source>
</evidence>
<dbReference type="EMBL" id="CP034999">
    <property type="protein sequence ID" value="QAS80892.1"/>
    <property type="molecule type" value="Genomic_DNA"/>
</dbReference>
<evidence type="ECO:0000256" key="5">
    <source>
        <dbReference type="ARBA" id="ARBA00023004"/>
    </source>
</evidence>
<accession>A0AAE5TZQ6</accession>
<sequence>MTVPLPSHLFVEVTSNCNLACPHCYIEAGDGRQRQLSYETVEAAIGEFKETGGVRFTLSGGEPTLHERWRDILSAALKAGLATEIITNGTRFLDKDLDFLTDNPIAIDISLEAANATTHDAIRGKGSFATTTETIERLLTRRLGHRITLCFSPMQHNCNELQAVFDWAERHAIKRVYISLLENRGRAKRQGDGFAPTVSQKQALIADLVTVMARPRTTEVEAPNLRFFPERLLGSVSVAEPIDRTLRMTPDGELFFTAYLDADPFRLGRYLPGNLAVAWSSDKVKSAFLACKSRVILMPECRQCWIYELCQGGSAMFAWNKAKGFFDVDSYCAPKRAYVEATLRSANHGVFTSQAVF</sequence>
<dbReference type="InterPro" id="IPR050377">
    <property type="entry name" value="Radical_SAM_PqqE_MftC-like"/>
</dbReference>
<keyword evidence="6" id="KW-0411">Iron-sulfur</keyword>
<dbReference type="KEGG" id="rad:CO657_22965"/>
<dbReference type="SFLD" id="SFLDG01067">
    <property type="entry name" value="SPASM/twitch_domain_containing"/>
    <property type="match status" value="1"/>
</dbReference>
<keyword evidence="3" id="KW-0949">S-adenosyl-L-methionine</keyword>
<dbReference type="SUPFAM" id="SSF102114">
    <property type="entry name" value="Radical SAM enzymes"/>
    <property type="match status" value="1"/>
</dbReference>
<dbReference type="InterPro" id="IPR017200">
    <property type="entry name" value="PqqE-like"/>
</dbReference>
<gene>
    <name evidence="8" type="ORF">CO657_22965</name>
</gene>
<geneLocation type="plasmid" evidence="9">
    <name>prapfh23a</name>
</geneLocation>